<name>A0ABT0ZS48_9PSEU</name>
<dbReference type="Proteomes" id="UP001165283">
    <property type="component" value="Unassembled WGS sequence"/>
</dbReference>
<dbReference type="Gene3D" id="2.60.40.1180">
    <property type="entry name" value="Golgi alpha-mannosidase II"/>
    <property type="match status" value="1"/>
</dbReference>
<proteinExistence type="predicted"/>
<reference evidence="2" key="1">
    <citation type="submission" date="2021-04" db="EMBL/GenBank/DDBJ databases">
        <title>Pseudonocardia sp. nov., isolated from sandy soil of mangrove forest.</title>
        <authorList>
            <person name="Zan Z."/>
            <person name="Huang R."/>
            <person name="Liu W."/>
        </authorList>
    </citation>
    <scope>NUCLEOTIDE SEQUENCE</scope>
    <source>
        <strain evidence="2">S2-4</strain>
    </source>
</reference>
<dbReference type="PANTHER" id="PTHR10357:SF219">
    <property type="entry name" value="MALTOSE ALPHA-D-GLUCOSYLTRANSFERASE"/>
    <property type="match status" value="1"/>
</dbReference>
<feature type="domain" description="Glycosyl hydrolase family 13 catalytic" evidence="1">
    <location>
        <begin position="10"/>
        <end position="405"/>
    </location>
</feature>
<dbReference type="EMBL" id="JAGSOV010000003">
    <property type="protein sequence ID" value="MCO1653537.1"/>
    <property type="molecule type" value="Genomic_DNA"/>
</dbReference>
<keyword evidence="3" id="KW-1185">Reference proteome</keyword>
<evidence type="ECO:0000313" key="3">
    <source>
        <dbReference type="Proteomes" id="UP001165283"/>
    </source>
</evidence>
<sequence>MWWKNAVFYCLDIETFASSTGSDRGDIRGLIQHIDHLHRLGVTCLWLMPFYPTPDRDDGYDITDFYGVDPRLGTHGDMVELIRTARDRGMRVIADLVVNHTSAEHPWFKESRSSRESPRRDWYVWQDEPPTDGPQGVVFPDQETSLWEYDKKTKQYYLHRFYKHQPDLNVANPEVRDEIARIIGFWMELGLSGFRVDAVPFLLETSGQDDKDSLPDPHDYLADLRSFMTRRNGEAVLLGEVNLPYPDLMPFFGGVDGGNTPSELTMCFDFVGMQQMYLALARGDAEPLAEALRQRPAPPADGHWATFVRNHDELTLDKLTESQRKEVFDAFGPDEDMQLYGRGLRRRLPGMLNGDEQHIRMVYSLLFSLPGTPVMFYGEEVGMVENLELPGRFAVRSDMDWAAVRRQRAEPDSLLAWFRLLIDRYRDCPELAWGGYEVLDPGPKARSVLAHRCDADDASLIALHNLADQKATAELLLTGLAGRELHDVLDPRADPVPVDDEGRIAVELGGHGCRWLRAGSGPEGGAG</sequence>
<dbReference type="InterPro" id="IPR013780">
    <property type="entry name" value="Glyco_hydro_b"/>
</dbReference>
<accession>A0ABT0ZS48</accession>
<gene>
    <name evidence="2" type="ORF">KDL28_00560</name>
</gene>
<evidence type="ECO:0000259" key="1">
    <source>
        <dbReference type="SMART" id="SM00642"/>
    </source>
</evidence>
<protein>
    <submittedName>
        <fullName evidence="2">Alpha-amylase family protein</fullName>
    </submittedName>
</protein>
<evidence type="ECO:0000313" key="2">
    <source>
        <dbReference type="EMBL" id="MCO1653537.1"/>
    </source>
</evidence>
<dbReference type="Pfam" id="PF00128">
    <property type="entry name" value="Alpha-amylase"/>
    <property type="match status" value="1"/>
</dbReference>
<dbReference type="SMART" id="SM00642">
    <property type="entry name" value="Aamy"/>
    <property type="match status" value="1"/>
</dbReference>
<dbReference type="Pfam" id="PF22157">
    <property type="entry name" value="SupH-like_C"/>
    <property type="match status" value="1"/>
</dbReference>
<dbReference type="Gene3D" id="3.20.20.80">
    <property type="entry name" value="Glycosidases"/>
    <property type="match status" value="1"/>
</dbReference>
<dbReference type="CDD" id="cd11334">
    <property type="entry name" value="AmyAc_TreS"/>
    <property type="match status" value="1"/>
</dbReference>
<dbReference type="InterPro" id="IPR006047">
    <property type="entry name" value="GH13_cat_dom"/>
</dbReference>
<dbReference type="Gene3D" id="3.90.400.10">
    <property type="entry name" value="Oligo-1,6-glucosidase, Domain 2"/>
    <property type="match status" value="1"/>
</dbReference>
<comment type="caution">
    <text evidence="2">The sequence shown here is derived from an EMBL/GenBank/DDBJ whole genome shotgun (WGS) entry which is preliminary data.</text>
</comment>
<dbReference type="InterPro" id="IPR054049">
    <property type="entry name" value="SupH-like_C"/>
</dbReference>
<dbReference type="SUPFAM" id="SSF51445">
    <property type="entry name" value="(Trans)glycosidases"/>
    <property type="match status" value="1"/>
</dbReference>
<dbReference type="InterPro" id="IPR017853">
    <property type="entry name" value="GH"/>
</dbReference>
<dbReference type="InterPro" id="IPR045857">
    <property type="entry name" value="O16G_dom_2"/>
</dbReference>
<dbReference type="PANTHER" id="PTHR10357">
    <property type="entry name" value="ALPHA-AMYLASE FAMILY MEMBER"/>
    <property type="match status" value="1"/>
</dbReference>
<organism evidence="2 3">
    <name type="scientific">Pseudonocardia humida</name>
    <dbReference type="NCBI Taxonomy" id="2800819"/>
    <lineage>
        <taxon>Bacteria</taxon>
        <taxon>Bacillati</taxon>
        <taxon>Actinomycetota</taxon>
        <taxon>Actinomycetes</taxon>
        <taxon>Pseudonocardiales</taxon>
        <taxon>Pseudonocardiaceae</taxon>
        <taxon>Pseudonocardia</taxon>
    </lineage>
</organism>